<evidence type="ECO:0000313" key="4">
    <source>
        <dbReference type="Proteomes" id="UP001341840"/>
    </source>
</evidence>
<comment type="caution">
    <text evidence="3">The sequence shown here is derived from an EMBL/GenBank/DDBJ whole genome shotgun (WGS) entry which is preliminary data.</text>
</comment>
<feature type="signal peptide" evidence="2">
    <location>
        <begin position="1"/>
        <end position="33"/>
    </location>
</feature>
<protein>
    <submittedName>
        <fullName evidence="3">Uncharacterized protein</fullName>
    </submittedName>
</protein>
<dbReference type="PRINTS" id="PR01217">
    <property type="entry name" value="PRICHEXTENSN"/>
</dbReference>
<sequence length="168" mass="17525">MAASSSSSSSAHIIIVHIFLLCIPSFSLSLVHAITTSNKLDQPASVVALPPDTAQIKCGSCPCGDPCDQQLSPPPPPPPLPQPCPPPPPPPSPPLPPPPPPPKSPSCPQNCNPSPPPPPRFIYVPVPGQVNQPKPTTWIYYYSAAENRGVGWLVLVGLGTLSLTTVFG</sequence>
<feature type="chain" id="PRO_5047416695" evidence="2">
    <location>
        <begin position="34"/>
        <end position="168"/>
    </location>
</feature>
<keyword evidence="2" id="KW-0732">Signal</keyword>
<name>A0ABU6VTX0_9FABA</name>
<dbReference type="Proteomes" id="UP001341840">
    <property type="component" value="Unassembled WGS sequence"/>
</dbReference>
<reference evidence="3 4" key="1">
    <citation type="journal article" date="2023" name="Plants (Basel)">
        <title>Bridging the Gap: Combining Genomics and Transcriptomics Approaches to Understand Stylosanthes scabra, an Orphan Legume from the Brazilian Caatinga.</title>
        <authorList>
            <person name="Ferreira-Neto J.R.C."/>
            <person name="da Silva M.D."/>
            <person name="Binneck E."/>
            <person name="de Melo N.F."/>
            <person name="da Silva R.H."/>
            <person name="de Melo A.L.T.M."/>
            <person name="Pandolfi V."/>
            <person name="Bustamante F.O."/>
            <person name="Brasileiro-Vidal A.C."/>
            <person name="Benko-Iseppon A.M."/>
        </authorList>
    </citation>
    <scope>NUCLEOTIDE SEQUENCE [LARGE SCALE GENOMIC DNA]</scope>
    <source>
        <tissue evidence="3">Leaves</tissue>
    </source>
</reference>
<evidence type="ECO:0000313" key="3">
    <source>
        <dbReference type="EMBL" id="MED6175841.1"/>
    </source>
</evidence>
<organism evidence="3 4">
    <name type="scientific">Stylosanthes scabra</name>
    <dbReference type="NCBI Taxonomy" id="79078"/>
    <lineage>
        <taxon>Eukaryota</taxon>
        <taxon>Viridiplantae</taxon>
        <taxon>Streptophyta</taxon>
        <taxon>Embryophyta</taxon>
        <taxon>Tracheophyta</taxon>
        <taxon>Spermatophyta</taxon>
        <taxon>Magnoliopsida</taxon>
        <taxon>eudicotyledons</taxon>
        <taxon>Gunneridae</taxon>
        <taxon>Pentapetalae</taxon>
        <taxon>rosids</taxon>
        <taxon>fabids</taxon>
        <taxon>Fabales</taxon>
        <taxon>Fabaceae</taxon>
        <taxon>Papilionoideae</taxon>
        <taxon>50 kb inversion clade</taxon>
        <taxon>dalbergioids sensu lato</taxon>
        <taxon>Dalbergieae</taxon>
        <taxon>Pterocarpus clade</taxon>
        <taxon>Stylosanthes</taxon>
    </lineage>
</organism>
<dbReference type="EMBL" id="JASCZI010152285">
    <property type="protein sequence ID" value="MED6175841.1"/>
    <property type="molecule type" value="Genomic_DNA"/>
</dbReference>
<feature type="region of interest" description="Disordered" evidence="1">
    <location>
        <begin position="67"/>
        <end position="113"/>
    </location>
</feature>
<dbReference type="PANTHER" id="PTHR35094:SF7">
    <property type="entry name" value="LEUCINE-RICH REPEAT EXTENSIN-LIKE PROTEIN 2"/>
    <property type="match status" value="1"/>
</dbReference>
<feature type="compositionally biased region" description="Pro residues" evidence="1">
    <location>
        <begin position="72"/>
        <end position="105"/>
    </location>
</feature>
<accession>A0ABU6VTX0</accession>
<gene>
    <name evidence="3" type="ORF">PIB30_082095</name>
</gene>
<keyword evidence="4" id="KW-1185">Reference proteome</keyword>
<evidence type="ECO:0000256" key="1">
    <source>
        <dbReference type="SAM" id="MobiDB-lite"/>
    </source>
</evidence>
<proteinExistence type="predicted"/>
<dbReference type="PANTHER" id="PTHR35094">
    <property type="entry name" value="LEUCINE-RICH REPEAT EXTENSIN-LIKE PROTEIN 2"/>
    <property type="match status" value="1"/>
</dbReference>
<evidence type="ECO:0000256" key="2">
    <source>
        <dbReference type="SAM" id="SignalP"/>
    </source>
</evidence>